<evidence type="ECO:0000313" key="1">
    <source>
        <dbReference type="EMBL" id="MBE9022537.1"/>
    </source>
</evidence>
<dbReference type="EMBL" id="JADEXS010000086">
    <property type="protein sequence ID" value="MBE9022537.1"/>
    <property type="molecule type" value="Genomic_DNA"/>
</dbReference>
<organism evidence="1 2">
    <name type="scientific">Desmonostoc muscorum LEGE 12446</name>
    <dbReference type="NCBI Taxonomy" id="1828758"/>
    <lineage>
        <taxon>Bacteria</taxon>
        <taxon>Bacillati</taxon>
        <taxon>Cyanobacteriota</taxon>
        <taxon>Cyanophyceae</taxon>
        <taxon>Nostocales</taxon>
        <taxon>Nostocaceae</taxon>
        <taxon>Desmonostoc</taxon>
    </lineage>
</organism>
<comment type="caution">
    <text evidence="1">The sequence shown here is derived from an EMBL/GenBank/DDBJ whole genome shotgun (WGS) entry which is preliminary data.</text>
</comment>
<proteinExistence type="predicted"/>
<gene>
    <name evidence="1" type="ORF">IQ276_08890</name>
</gene>
<protein>
    <submittedName>
        <fullName evidence="1">Uncharacterized protein</fullName>
    </submittedName>
</protein>
<reference evidence="1" key="1">
    <citation type="submission" date="2020-10" db="EMBL/GenBank/DDBJ databases">
        <authorList>
            <person name="Castelo-Branco R."/>
            <person name="Eusebio N."/>
            <person name="Adriana R."/>
            <person name="Vieira A."/>
            <person name="Brugerolle De Fraissinette N."/>
            <person name="Rezende De Castro R."/>
            <person name="Schneider M.P."/>
            <person name="Vasconcelos V."/>
            <person name="Leao P.N."/>
        </authorList>
    </citation>
    <scope>NUCLEOTIDE SEQUENCE</scope>
    <source>
        <strain evidence="1">LEGE 12446</strain>
    </source>
</reference>
<name>A0A8J7ABY8_DESMC</name>
<evidence type="ECO:0000313" key="2">
    <source>
        <dbReference type="Proteomes" id="UP000622533"/>
    </source>
</evidence>
<accession>A0A8J7ABY8</accession>
<dbReference type="Proteomes" id="UP000622533">
    <property type="component" value="Unassembled WGS sequence"/>
</dbReference>
<keyword evidence="2" id="KW-1185">Reference proteome</keyword>
<sequence length="139" mass="16032">MGQYSGRPFNPSAAGGEIRELNYQNVRVTHRGVDVVEGHTSRFHDPEFPAASRPNQFMIDRLRRIASGEMEATAVDLRYYTHELREYVRYRRLGFRTGVPEGDDARHMLWNDTHTATLEDYGLPADSRLLYHPDAPSPW</sequence>
<dbReference type="AlphaFoldDB" id="A0A8J7ABY8"/>